<feature type="binding site" evidence="4">
    <location>
        <begin position="241"/>
        <end position="242"/>
    </location>
    <ligand>
        <name>D-glyceraldehyde 3-phosphate</name>
        <dbReference type="ChEBI" id="CHEBI:59776"/>
    </ligand>
</feature>
<dbReference type="Pfam" id="PF02800">
    <property type="entry name" value="Gp_dh_C"/>
    <property type="match status" value="1"/>
</dbReference>
<dbReference type="GO" id="GO:0016620">
    <property type="term" value="F:oxidoreductase activity, acting on the aldehyde or oxo group of donors, NAD or NADP as acceptor"/>
    <property type="evidence" value="ECO:0007669"/>
    <property type="project" value="InterPro"/>
</dbReference>
<dbReference type="SMART" id="SM00846">
    <property type="entry name" value="Gp_dh_N"/>
    <property type="match status" value="1"/>
</dbReference>
<feature type="binding site" evidence="5">
    <location>
        <begin position="21"/>
        <end position="22"/>
    </location>
    <ligand>
        <name>NAD(+)</name>
        <dbReference type="ChEBI" id="CHEBI:57540"/>
    </ligand>
</feature>
<dbReference type="InterPro" id="IPR020829">
    <property type="entry name" value="GlycerAld_3-P_DH_cat"/>
</dbReference>
<evidence type="ECO:0000259" key="9">
    <source>
        <dbReference type="SMART" id="SM00846"/>
    </source>
</evidence>
<feature type="binding site" evidence="4">
    <location>
        <position position="264"/>
    </location>
    <ligand>
        <name>D-glyceraldehyde 3-phosphate</name>
        <dbReference type="ChEBI" id="CHEBI:59776"/>
    </ligand>
</feature>
<dbReference type="SUPFAM" id="SSF55347">
    <property type="entry name" value="Glyceraldehyde-3-phosphate dehydrogenase-like, C-terminal domain"/>
    <property type="match status" value="1"/>
</dbReference>
<organism evidence="10">
    <name type="scientific">candidate division WWE3 bacterium</name>
    <dbReference type="NCBI Taxonomy" id="2053526"/>
    <lineage>
        <taxon>Bacteria</taxon>
        <taxon>Katanobacteria</taxon>
    </lineage>
</organism>
<keyword evidence="5" id="KW-0547">Nucleotide-binding</keyword>
<dbReference type="GO" id="GO:0050661">
    <property type="term" value="F:NADP binding"/>
    <property type="evidence" value="ECO:0007669"/>
    <property type="project" value="InterPro"/>
</dbReference>
<dbReference type="PRINTS" id="PR00078">
    <property type="entry name" value="G3PDHDRGNASE"/>
</dbReference>
<dbReference type="EC" id="1.2.1.-" evidence="8"/>
<dbReference type="InterPro" id="IPR020831">
    <property type="entry name" value="GlycerAld/Erythrose_P_DH"/>
</dbReference>
<dbReference type="AlphaFoldDB" id="A0A7C1DGD4"/>
<protein>
    <recommendedName>
        <fullName evidence="8">Glyceraldehyde-3-phosphate dehydrogenase</fullName>
        <ecNumber evidence="8">1.2.1.-</ecNumber>
    </recommendedName>
</protein>
<dbReference type="Pfam" id="PF00044">
    <property type="entry name" value="Gp_dh_N"/>
    <property type="match status" value="2"/>
</dbReference>
<dbReference type="PIRSF" id="PIRSF000149">
    <property type="entry name" value="GAP_DH"/>
    <property type="match status" value="1"/>
</dbReference>
<evidence type="ECO:0000256" key="5">
    <source>
        <dbReference type="PIRSR" id="PIRSR000149-3"/>
    </source>
</evidence>
<evidence type="ECO:0000256" key="7">
    <source>
        <dbReference type="RuleBase" id="RU000397"/>
    </source>
</evidence>
<dbReference type="PROSITE" id="PS00071">
    <property type="entry name" value="GAPDH"/>
    <property type="match status" value="1"/>
</dbReference>
<feature type="binding site" evidence="4">
    <location>
        <position position="213"/>
    </location>
    <ligand>
        <name>D-glyceraldehyde 3-phosphate</name>
        <dbReference type="ChEBI" id="CHEBI:59776"/>
    </ligand>
</feature>
<feature type="site" description="Activates thiol group during catalysis" evidence="6">
    <location>
        <position position="210"/>
    </location>
</feature>
<dbReference type="InterPro" id="IPR006424">
    <property type="entry name" value="Glyceraldehyde-3-P_DH_1"/>
</dbReference>
<feature type="domain" description="Glyceraldehyde 3-phosphate dehydrogenase NAD(P) binding" evidence="9">
    <location>
        <begin position="12"/>
        <end position="183"/>
    </location>
</feature>
<evidence type="ECO:0000256" key="2">
    <source>
        <dbReference type="ARBA" id="ARBA00023002"/>
    </source>
</evidence>
<feature type="binding site" evidence="4">
    <location>
        <begin position="182"/>
        <end position="184"/>
    </location>
    <ligand>
        <name>D-glyceraldehyde 3-phosphate</name>
        <dbReference type="ChEBI" id="CHEBI:59776"/>
    </ligand>
</feature>
<dbReference type="NCBIfam" id="TIGR01534">
    <property type="entry name" value="GAPDH-I"/>
    <property type="match status" value="1"/>
</dbReference>
<dbReference type="GO" id="GO:0006006">
    <property type="term" value="P:glucose metabolic process"/>
    <property type="evidence" value="ECO:0007669"/>
    <property type="project" value="InterPro"/>
</dbReference>
<dbReference type="Gene3D" id="3.40.50.720">
    <property type="entry name" value="NAD(P)-binding Rossmann-like Domain"/>
    <property type="match status" value="1"/>
</dbReference>
<sequence length="380" mass="41001">MSQKPAQKSPKIKVGINGFGRIGRASLKILFTKGNAEVVAINDLTNPRVLAHLLKYDTAYGTYDLKVSLLEDGKKVNLEDYRGDDAFYTVAAKETSLVVGDTKIKMVSEPEPSKLPWEELGVDVVLECTGRFVKDDSAKAHIEAGAKKVVLSAPAKGGTVKTFLMGVNHMEYSGEEIVSNASCTTNCIAPVVQILQDKFGVEKSMMTTIHAVTSTQNIVDGPSKDLRRARAADYNMIPTSTGAAIAVTKVIPELEGVFDGMAVRVPVLTGSLSDVTLLLKKDVTSEEVNKALIEGANSDRYTGIVKATYEPLVSSDIVGSDFSSIVDLNLTKVVDGNMVKVLAWYDNEWGYSCRLVDMALLVGSFVNFKADSLEDGFSIV</sequence>
<gene>
    <name evidence="10" type="primary">gap</name>
    <name evidence="10" type="ORF">ENN92_01190</name>
</gene>
<dbReference type="InterPro" id="IPR020830">
    <property type="entry name" value="GlycerAld_3-P_DH_AS"/>
</dbReference>
<evidence type="ECO:0000256" key="3">
    <source>
        <dbReference type="PIRSR" id="PIRSR000149-1"/>
    </source>
</evidence>
<comment type="similarity">
    <text evidence="1 7">Belongs to the glyceraldehyde-3-phosphate dehydrogenase family.</text>
</comment>
<keyword evidence="5" id="KW-0520">NAD</keyword>
<feature type="binding site" evidence="5">
    <location>
        <position position="347"/>
    </location>
    <ligand>
        <name>NAD(+)</name>
        <dbReference type="ChEBI" id="CHEBI:57540"/>
    </ligand>
</feature>
<dbReference type="InterPro" id="IPR036291">
    <property type="entry name" value="NAD(P)-bd_dom_sf"/>
</dbReference>
<evidence type="ECO:0000256" key="8">
    <source>
        <dbReference type="RuleBase" id="RU361160"/>
    </source>
</evidence>
<feature type="binding site" evidence="5">
    <location>
        <position position="43"/>
    </location>
    <ligand>
        <name>NAD(+)</name>
        <dbReference type="ChEBI" id="CHEBI:57540"/>
    </ligand>
</feature>
<dbReference type="Proteomes" id="UP000886066">
    <property type="component" value="Unassembled WGS sequence"/>
</dbReference>
<dbReference type="CDD" id="cd18126">
    <property type="entry name" value="GAPDH_I_C"/>
    <property type="match status" value="1"/>
</dbReference>
<keyword evidence="2 8" id="KW-0560">Oxidoreductase</keyword>
<dbReference type="EMBL" id="DSDM01000073">
    <property type="protein sequence ID" value="HDQ88744.1"/>
    <property type="molecule type" value="Genomic_DNA"/>
</dbReference>
<evidence type="ECO:0000256" key="4">
    <source>
        <dbReference type="PIRSR" id="PIRSR000149-2"/>
    </source>
</evidence>
<reference evidence="10" key="1">
    <citation type="journal article" date="2020" name="mSystems">
        <title>Genome- and Community-Level Interaction Insights into Carbon Utilization and Element Cycling Functions of Hydrothermarchaeota in Hydrothermal Sediment.</title>
        <authorList>
            <person name="Zhou Z."/>
            <person name="Liu Y."/>
            <person name="Xu W."/>
            <person name="Pan J."/>
            <person name="Luo Z.H."/>
            <person name="Li M."/>
        </authorList>
    </citation>
    <scope>NUCLEOTIDE SEQUENCE [LARGE SCALE GENOMIC DNA]</scope>
    <source>
        <strain evidence="10">SpSt-1219</strain>
    </source>
</reference>
<dbReference type="SUPFAM" id="SSF51735">
    <property type="entry name" value="NAD(P)-binding Rossmann-fold domains"/>
    <property type="match status" value="1"/>
</dbReference>
<comment type="caution">
    <text evidence="10">The sequence shown here is derived from an EMBL/GenBank/DDBJ whole genome shotgun (WGS) entry which is preliminary data.</text>
</comment>
<name>A0A7C1DGD4_UNCKA</name>
<dbReference type="GO" id="GO:0051287">
    <property type="term" value="F:NAD binding"/>
    <property type="evidence" value="ECO:0007669"/>
    <property type="project" value="InterPro"/>
</dbReference>
<dbReference type="Gene3D" id="3.30.360.10">
    <property type="entry name" value="Dihydrodipicolinate Reductase, domain 2"/>
    <property type="match status" value="1"/>
</dbReference>
<dbReference type="CDD" id="cd05214">
    <property type="entry name" value="GAPDH_I_N"/>
    <property type="match status" value="1"/>
</dbReference>
<proteinExistence type="inferred from homology"/>
<accession>A0A7C1DGD4</accession>
<dbReference type="FunFam" id="3.30.360.10:FF:000002">
    <property type="entry name" value="Glyceraldehyde-3-phosphate dehydrogenase"/>
    <property type="match status" value="1"/>
</dbReference>
<dbReference type="InterPro" id="IPR020828">
    <property type="entry name" value="GlycerAld_3-P_DH_NAD(P)-bd"/>
</dbReference>
<evidence type="ECO:0000313" key="10">
    <source>
        <dbReference type="EMBL" id="HDQ88744.1"/>
    </source>
</evidence>
<dbReference type="PANTHER" id="PTHR43148">
    <property type="entry name" value="GLYCERALDEHYDE-3-PHOSPHATE DEHYDROGENASE 2"/>
    <property type="match status" value="1"/>
</dbReference>
<feature type="active site" description="Nucleophile" evidence="3">
    <location>
        <position position="183"/>
    </location>
</feature>
<feature type="binding site" evidence="5">
    <location>
        <position position="152"/>
    </location>
    <ligand>
        <name>NAD(+)</name>
        <dbReference type="ChEBI" id="CHEBI:57540"/>
    </ligand>
</feature>
<evidence type="ECO:0000256" key="6">
    <source>
        <dbReference type="PIRSR" id="PIRSR000149-4"/>
    </source>
</evidence>
<evidence type="ECO:0000256" key="1">
    <source>
        <dbReference type="ARBA" id="ARBA00007406"/>
    </source>
</evidence>